<evidence type="ECO:0000313" key="3">
    <source>
        <dbReference type="Proteomes" id="UP001595812"/>
    </source>
</evidence>
<keyword evidence="1" id="KW-0812">Transmembrane</keyword>
<reference evidence="3" key="1">
    <citation type="journal article" date="2019" name="Int. J. Syst. Evol. Microbiol.">
        <title>The Global Catalogue of Microorganisms (GCM) 10K type strain sequencing project: providing services to taxonomists for standard genome sequencing and annotation.</title>
        <authorList>
            <consortium name="The Broad Institute Genomics Platform"/>
            <consortium name="The Broad Institute Genome Sequencing Center for Infectious Disease"/>
            <person name="Wu L."/>
            <person name="Ma J."/>
        </authorList>
    </citation>
    <scope>NUCLEOTIDE SEQUENCE [LARGE SCALE GENOMIC DNA]</scope>
    <source>
        <strain evidence="3">CECT 8979</strain>
    </source>
</reference>
<protein>
    <submittedName>
        <fullName evidence="2">DUF2254 domain-containing protein</fullName>
    </submittedName>
</protein>
<dbReference type="EMBL" id="JBHSAT010000001">
    <property type="protein sequence ID" value="MFC3875660.1"/>
    <property type="molecule type" value="Genomic_DNA"/>
</dbReference>
<name>A0ABV8ADH6_9FLAO</name>
<evidence type="ECO:0000313" key="2">
    <source>
        <dbReference type="EMBL" id="MFC3875660.1"/>
    </source>
</evidence>
<sequence>MRKLKKQFKTLYLKILNSLVFYPVLIIFFFFLSSVLLLSYETSLSTQFFKDYLSFLYLEDVDTSRDILSTLIASILSLMVFSFSMVMIVLSQASTNYSPRLLPQLISDTKRQIILGIYGGTLIHCILVLIALGSGDSNTSERGISVMVASILGLLCIILFVIYIQNISSVIRIDIIVKDVFFKTESLLDHQLSLKPYESTTDYDGWSTVYSSKTGYFKCFDTELIDPKNFPHFDADIHVLPYEYKHVWEGEVILKVDGSLNEDMRENLIRAIIITEDRYKGQSITNGLIKLMEVVVKAISSAKNDPGTATDVMHKIGRLLRLSLRLPEMTYVDTNDYNGNLIQRNVGAKELMRLIVQPIRNYSKSDSHVTEELLNTLNFLIADSKINTHYLDAVKDEIELIKEDVEKYEKNENDRKRVLRLLDNNN</sequence>
<dbReference type="Proteomes" id="UP001595812">
    <property type="component" value="Unassembled WGS sequence"/>
</dbReference>
<keyword evidence="3" id="KW-1185">Reference proteome</keyword>
<keyword evidence="1" id="KW-0472">Membrane</keyword>
<proteinExistence type="predicted"/>
<feature type="transmembrane region" description="Helical" evidence="1">
    <location>
        <begin position="20"/>
        <end position="40"/>
    </location>
</feature>
<dbReference type="Pfam" id="PF10011">
    <property type="entry name" value="DUF2254"/>
    <property type="match status" value="1"/>
</dbReference>
<organism evidence="2 3">
    <name type="scientific">Winogradskyella maritima</name>
    <dbReference type="NCBI Taxonomy" id="1517766"/>
    <lineage>
        <taxon>Bacteria</taxon>
        <taxon>Pseudomonadati</taxon>
        <taxon>Bacteroidota</taxon>
        <taxon>Flavobacteriia</taxon>
        <taxon>Flavobacteriales</taxon>
        <taxon>Flavobacteriaceae</taxon>
        <taxon>Winogradskyella</taxon>
    </lineage>
</organism>
<feature type="transmembrane region" description="Helical" evidence="1">
    <location>
        <begin position="112"/>
        <end position="132"/>
    </location>
</feature>
<comment type="caution">
    <text evidence="2">The sequence shown here is derived from an EMBL/GenBank/DDBJ whole genome shotgun (WGS) entry which is preliminary data.</text>
</comment>
<evidence type="ECO:0000256" key="1">
    <source>
        <dbReference type="SAM" id="Phobius"/>
    </source>
</evidence>
<dbReference type="InterPro" id="IPR018723">
    <property type="entry name" value="DUF2254_membrane"/>
</dbReference>
<dbReference type="RefSeq" id="WP_386095855.1">
    <property type="nucleotide sequence ID" value="NZ_JBHSAT010000001.1"/>
</dbReference>
<feature type="transmembrane region" description="Helical" evidence="1">
    <location>
        <begin position="67"/>
        <end position="91"/>
    </location>
</feature>
<gene>
    <name evidence="2" type="ORF">ACFOSX_00310</name>
</gene>
<keyword evidence="1" id="KW-1133">Transmembrane helix</keyword>
<accession>A0ABV8ADH6</accession>
<feature type="transmembrane region" description="Helical" evidence="1">
    <location>
        <begin position="144"/>
        <end position="164"/>
    </location>
</feature>